<dbReference type="RefSeq" id="WP_077411431.1">
    <property type="nucleotide sequence ID" value="NZ_JBHRTS010000003.1"/>
</dbReference>
<feature type="domain" description="NIF system FeS cluster assembly NifU N-terminal" evidence="1">
    <location>
        <begin position="8"/>
        <end position="126"/>
    </location>
</feature>
<gene>
    <name evidence="2" type="primary">sufU</name>
    <name evidence="2" type="ORF">ACFODZ_05905</name>
</gene>
<dbReference type="Gene3D" id="3.90.1010.10">
    <property type="match status" value="1"/>
</dbReference>
<proteinExistence type="predicted"/>
<dbReference type="Proteomes" id="UP001595533">
    <property type="component" value="Unassembled WGS sequence"/>
</dbReference>
<reference evidence="3" key="1">
    <citation type="journal article" date="2019" name="Int. J. Syst. Evol. Microbiol.">
        <title>The Global Catalogue of Microorganisms (GCM) 10K type strain sequencing project: providing services to taxonomists for standard genome sequencing and annotation.</title>
        <authorList>
            <consortium name="The Broad Institute Genomics Platform"/>
            <consortium name="The Broad Institute Genome Sequencing Center for Infectious Disease"/>
            <person name="Wu L."/>
            <person name="Ma J."/>
        </authorList>
    </citation>
    <scope>NUCLEOTIDE SEQUENCE [LARGE SCALE GENOMIC DNA]</scope>
    <source>
        <strain evidence="3">KCTC 42953</strain>
    </source>
</reference>
<dbReference type="SUPFAM" id="SSF82649">
    <property type="entry name" value="SufE/NifU"/>
    <property type="match status" value="1"/>
</dbReference>
<evidence type="ECO:0000259" key="1">
    <source>
        <dbReference type="Pfam" id="PF01592"/>
    </source>
</evidence>
<name>A0ABV7JAN9_9GAMM</name>
<dbReference type="InterPro" id="IPR002871">
    <property type="entry name" value="NIF_FeS_clus_asmbl_NifU_N"/>
</dbReference>
<dbReference type="EMBL" id="JBHRTS010000003">
    <property type="protein sequence ID" value="MFC3193768.1"/>
    <property type="molecule type" value="Genomic_DNA"/>
</dbReference>
<dbReference type="NCBIfam" id="TIGR01994">
    <property type="entry name" value="SUF_scaf_2"/>
    <property type="match status" value="1"/>
</dbReference>
<evidence type="ECO:0000313" key="2">
    <source>
        <dbReference type="EMBL" id="MFC3193768.1"/>
    </source>
</evidence>
<organism evidence="2 3">
    <name type="scientific">Marinicella sediminis</name>
    <dbReference type="NCBI Taxonomy" id="1792834"/>
    <lineage>
        <taxon>Bacteria</taxon>
        <taxon>Pseudomonadati</taxon>
        <taxon>Pseudomonadota</taxon>
        <taxon>Gammaproteobacteria</taxon>
        <taxon>Lysobacterales</taxon>
        <taxon>Marinicellaceae</taxon>
        <taxon>Marinicella</taxon>
    </lineage>
</organism>
<comment type="caution">
    <text evidence="2">The sequence shown here is derived from an EMBL/GenBank/DDBJ whole genome shotgun (WGS) entry which is preliminary data.</text>
</comment>
<dbReference type="CDD" id="cd06664">
    <property type="entry name" value="IscU_like"/>
    <property type="match status" value="1"/>
</dbReference>
<accession>A0ABV7JAN9</accession>
<dbReference type="Pfam" id="PF01592">
    <property type="entry name" value="NifU_N"/>
    <property type="match status" value="1"/>
</dbReference>
<protein>
    <submittedName>
        <fullName evidence="2">Fe-S cluster assembly sulfur transfer protein SufU</fullName>
    </submittedName>
</protein>
<sequence>MSDLNKLYKKTVLEHNRNPRNYGVPESWTHHSEGLNAVCGDLVHVYLTISEDCLQAVHYAGESCAISMASASLMTEFSTGMSVETWQKKFKLFKQLMDKNNDLQEIGGLGEINTLSTVKKFPSRIKSATLCWYAMAAAIDGIPNATTEN</sequence>
<keyword evidence="3" id="KW-1185">Reference proteome</keyword>
<evidence type="ECO:0000313" key="3">
    <source>
        <dbReference type="Proteomes" id="UP001595533"/>
    </source>
</evidence>